<protein>
    <recommendedName>
        <fullName evidence="3">MarR family transcriptional regulator</fullName>
    </recommendedName>
</protein>
<accession>A0ABN0HF06</accession>
<comment type="caution">
    <text evidence="1">The sequence shown here is derived from an EMBL/GenBank/DDBJ whole genome shotgun (WGS) entry which is preliminary data.</text>
</comment>
<keyword evidence="2" id="KW-1185">Reference proteome</keyword>
<evidence type="ECO:0000313" key="1">
    <source>
        <dbReference type="EMBL" id="EKJ93127.1"/>
    </source>
</evidence>
<organism evidence="1 2">
    <name type="scientific">Bradyrhizobium lupini HPC(L)</name>
    <dbReference type="NCBI Taxonomy" id="1229491"/>
    <lineage>
        <taxon>Bacteria</taxon>
        <taxon>Pseudomonadati</taxon>
        <taxon>Pseudomonadota</taxon>
        <taxon>Alphaproteobacteria</taxon>
        <taxon>Hyphomicrobiales</taxon>
        <taxon>Nitrobacteraceae</taxon>
        <taxon>Bradyrhizobium</taxon>
    </lineage>
</organism>
<gene>
    <name evidence="1" type="ORF">C241_26620</name>
</gene>
<name>A0ABN0HF06_RHILU</name>
<sequence length="293" mass="32729">MHHFRFLNEDELMHGKDSTSSGTSAAMKSAIASYCLTMTHESPPGWPVRKLLNEYKRYYACFMLIRNYYAWHKGCGAIPNLARLKEVSGLSPRQTIDLVKVLRTAGLIDSASVSGDSRQSILRPTLWLLQEVGRSCIAFLQAYDGLHQTAYASQFRSTADDLGILICRSGDRVLEEGTTIGLFPTVQRMAEFDCGYSILVAVMAAYYGHASGDSPFPLTYHSLAWRFQVSRSHVGNVLNYLQNQQLVDSERTPSRGLIDEFERWCEVEMSHYGTLASRLSLSGTVGNGGQHIR</sequence>
<dbReference type="Proteomes" id="UP000017668">
    <property type="component" value="Unassembled WGS sequence"/>
</dbReference>
<proteinExistence type="predicted"/>
<dbReference type="EMBL" id="AMQQ01000055">
    <property type="protein sequence ID" value="EKJ93127.1"/>
    <property type="molecule type" value="Genomic_DNA"/>
</dbReference>
<reference evidence="1 2" key="1">
    <citation type="journal article" date="2013" name="Genome Announc.">
        <title>Genome Sequence of Rhizobium lupini HPC(L) Isolated from Saline Desert Soil, Kutch (Gujarat).</title>
        <authorList>
            <person name="Agarwal L."/>
            <person name="Purohit H.J."/>
        </authorList>
    </citation>
    <scope>NUCLEOTIDE SEQUENCE [LARGE SCALE GENOMIC DNA]</scope>
    <source>
        <strain evidence="2">HPC(L)</strain>
    </source>
</reference>
<evidence type="ECO:0000313" key="2">
    <source>
        <dbReference type="Proteomes" id="UP000017668"/>
    </source>
</evidence>
<evidence type="ECO:0008006" key="3">
    <source>
        <dbReference type="Google" id="ProtNLM"/>
    </source>
</evidence>